<dbReference type="InterPro" id="IPR008494">
    <property type="entry name" value="DUF776"/>
</dbReference>
<feature type="compositionally biased region" description="Basic and acidic residues" evidence="5">
    <location>
        <begin position="7"/>
        <end position="22"/>
    </location>
</feature>
<evidence type="ECO:0000256" key="4">
    <source>
        <dbReference type="ARBA" id="ARBA00031405"/>
    </source>
</evidence>
<evidence type="ECO:0000313" key="7">
    <source>
        <dbReference type="Proteomes" id="UP001381693"/>
    </source>
</evidence>
<sequence>MSSLSDGEDKSVGREKDVKRGESSPTLDSARVPPLLPVKRLNQTLNVMTFSLLKEEEEEEGRASETSEKCDRTVFNVSICKGCIRQRNHSSESVSKDSRGVSRFGRHSPFIEYSLANLHLSPAKKKPLLRKSKLAVLGATYSSEVRSGKGSGVVMGIVSSSKDVVGSIKVTSEENEKILPSCDVPKVSNITPGVLSDGSVLNMSKGSLEKFQIPSACVFEKLNESAVTEDFASVSLSGKSICGDGGATSSSLKKLEFSPLGCKHRGQPKSRRALYKRRCRRQLPEGELPDLKSLSLNDNLDLSVLRSCSQQARNPDYEDVTMDELAAYLDNFLYLPKKMSHMAEMMYT</sequence>
<reference evidence="6 7" key="1">
    <citation type="submission" date="2023-11" db="EMBL/GenBank/DDBJ databases">
        <title>Halocaridina rubra genome assembly.</title>
        <authorList>
            <person name="Smith C."/>
        </authorList>
    </citation>
    <scope>NUCLEOTIDE SEQUENCE [LARGE SCALE GENOMIC DNA]</scope>
    <source>
        <strain evidence="6">EP-1</strain>
        <tissue evidence="6">Whole</tissue>
    </source>
</reference>
<proteinExistence type="predicted"/>
<dbReference type="PANTHER" id="PTHR31383:SF2">
    <property type="entry name" value="OXIDATIVE STRESS-RESPONSIVE SERINE-RICH PROTEIN 1"/>
    <property type="match status" value="1"/>
</dbReference>
<keyword evidence="7" id="KW-1185">Reference proteome</keyword>
<name>A0AAN9ACN5_HALRR</name>
<gene>
    <name evidence="6" type="primary">OSER1</name>
    <name evidence="6" type="ORF">SK128_005783</name>
</gene>
<protein>
    <recommendedName>
        <fullName evidence="1">Oxidative stress-responsive serine-rich protein 1</fullName>
    </recommendedName>
    <alternativeName>
        <fullName evidence="4">Oxidative stress-responsive protein 1</fullName>
    </alternativeName>
    <alternativeName>
        <fullName evidence="3">Peroxide-inducible transcript 1 protein</fullName>
    </alternativeName>
</protein>
<dbReference type="EMBL" id="JAXCGZ010003831">
    <property type="protein sequence ID" value="KAK7083004.1"/>
    <property type="molecule type" value="Genomic_DNA"/>
</dbReference>
<comment type="caution">
    <text evidence="6">The sequence shown here is derived from an EMBL/GenBank/DDBJ whole genome shotgun (WGS) entry which is preliminary data.</text>
</comment>
<evidence type="ECO:0000256" key="5">
    <source>
        <dbReference type="SAM" id="MobiDB-lite"/>
    </source>
</evidence>
<organism evidence="6 7">
    <name type="scientific">Halocaridina rubra</name>
    <name type="common">Hawaiian red shrimp</name>
    <dbReference type="NCBI Taxonomy" id="373956"/>
    <lineage>
        <taxon>Eukaryota</taxon>
        <taxon>Metazoa</taxon>
        <taxon>Ecdysozoa</taxon>
        <taxon>Arthropoda</taxon>
        <taxon>Crustacea</taxon>
        <taxon>Multicrustacea</taxon>
        <taxon>Malacostraca</taxon>
        <taxon>Eumalacostraca</taxon>
        <taxon>Eucarida</taxon>
        <taxon>Decapoda</taxon>
        <taxon>Pleocyemata</taxon>
        <taxon>Caridea</taxon>
        <taxon>Atyoidea</taxon>
        <taxon>Atyidae</taxon>
        <taxon>Halocaridina</taxon>
    </lineage>
</organism>
<evidence type="ECO:0000256" key="1">
    <source>
        <dbReference type="ARBA" id="ARBA00015005"/>
    </source>
</evidence>
<dbReference type="Proteomes" id="UP001381693">
    <property type="component" value="Unassembled WGS sequence"/>
</dbReference>
<dbReference type="AlphaFoldDB" id="A0AAN9ACN5"/>
<dbReference type="PANTHER" id="PTHR31383">
    <property type="entry name" value="OXIDATIVE STRESS-RESPONSE SERINE-RICH PROTEIN 1"/>
    <property type="match status" value="1"/>
</dbReference>
<evidence type="ECO:0000256" key="2">
    <source>
        <dbReference type="ARBA" id="ARBA00022553"/>
    </source>
</evidence>
<evidence type="ECO:0000313" key="6">
    <source>
        <dbReference type="EMBL" id="KAK7083004.1"/>
    </source>
</evidence>
<feature type="region of interest" description="Disordered" evidence="5">
    <location>
        <begin position="1"/>
        <end position="35"/>
    </location>
</feature>
<keyword evidence="2" id="KW-0597">Phosphoprotein</keyword>
<evidence type="ECO:0000256" key="3">
    <source>
        <dbReference type="ARBA" id="ARBA00029721"/>
    </source>
</evidence>
<dbReference type="GO" id="GO:0070301">
    <property type="term" value="P:cellular response to hydrogen peroxide"/>
    <property type="evidence" value="ECO:0007669"/>
    <property type="project" value="TreeGrafter"/>
</dbReference>
<accession>A0AAN9ACN5</accession>